<dbReference type="Proteomes" id="UP000657918">
    <property type="component" value="Unassembled WGS sequence"/>
</dbReference>
<dbReference type="EMBL" id="JADGMS010000012">
    <property type="protein sequence ID" value="KAF9671996.1"/>
    <property type="molecule type" value="Genomic_DNA"/>
</dbReference>
<proteinExistence type="predicted"/>
<gene>
    <name evidence="1" type="ORF">SADUNF_Sadunf12G0108300</name>
</gene>
<dbReference type="OrthoDB" id="121932at2759"/>
<accession>A0A835JM86</accession>
<evidence type="ECO:0000313" key="2">
    <source>
        <dbReference type="Proteomes" id="UP000657918"/>
    </source>
</evidence>
<keyword evidence="2" id="KW-1185">Reference proteome</keyword>
<dbReference type="PANTHER" id="PTHR47475:SF2">
    <property type="entry name" value="CHROMOSOME TRANSMISSION FIDELITY PROTEIN 8"/>
    <property type="match status" value="1"/>
</dbReference>
<evidence type="ECO:0000313" key="1">
    <source>
        <dbReference type="EMBL" id="KAF9671996.1"/>
    </source>
</evidence>
<dbReference type="PANTHER" id="PTHR47475">
    <property type="entry name" value="CHROMOSOME TRANSMISSION FIDELITY PROTEIN 8"/>
    <property type="match status" value="1"/>
</dbReference>
<comment type="caution">
    <text evidence="1">The sequence shown here is derived from an EMBL/GenBank/DDBJ whole genome shotgun (WGS) entry which is preliminary data.</text>
</comment>
<organism evidence="1 2">
    <name type="scientific">Salix dunnii</name>
    <dbReference type="NCBI Taxonomy" id="1413687"/>
    <lineage>
        <taxon>Eukaryota</taxon>
        <taxon>Viridiplantae</taxon>
        <taxon>Streptophyta</taxon>
        <taxon>Embryophyta</taxon>
        <taxon>Tracheophyta</taxon>
        <taxon>Spermatophyta</taxon>
        <taxon>Magnoliopsida</taxon>
        <taxon>eudicotyledons</taxon>
        <taxon>Gunneridae</taxon>
        <taxon>Pentapetalae</taxon>
        <taxon>rosids</taxon>
        <taxon>fabids</taxon>
        <taxon>Malpighiales</taxon>
        <taxon>Salicaceae</taxon>
        <taxon>Saliceae</taxon>
        <taxon>Salix</taxon>
    </lineage>
</organism>
<reference evidence="1 2" key="1">
    <citation type="submission" date="2020-10" db="EMBL/GenBank/DDBJ databases">
        <title>Plant Genome Project.</title>
        <authorList>
            <person name="Zhang R.-G."/>
        </authorList>
    </citation>
    <scope>NUCLEOTIDE SEQUENCE [LARGE SCALE GENOMIC DNA]</scope>
    <source>
        <strain evidence="1">FAFU-HL-1</strain>
        <tissue evidence="1">Leaf</tissue>
    </source>
</reference>
<dbReference type="AlphaFoldDB" id="A0A835JM86"/>
<evidence type="ECO:0008006" key="3">
    <source>
        <dbReference type="Google" id="ProtNLM"/>
    </source>
</evidence>
<sequence>MKTKVSCSCGSENCLECAIVELQGTSELNLHFKPTFKTSELANSSEFHPLPTQAYYDSNNKGDLPSSKVELYVIGIIRHKIFFKPRPKALISTAQRLLLHFLSLLDSVMFITVKFVSTEAQMVLIRGEFV</sequence>
<name>A0A835JM86_9ROSI</name>
<protein>
    <recommendedName>
        <fullName evidence="3">Post-SET domain-containing protein</fullName>
    </recommendedName>
</protein>